<feature type="signal peptide" evidence="2">
    <location>
        <begin position="1"/>
        <end position="32"/>
    </location>
</feature>
<evidence type="ECO:0000313" key="3">
    <source>
        <dbReference type="EMBL" id="MFC4955313.1"/>
    </source>
</evidence>
<dbReference type="Pfam" id="PF19871">
    <property type="entry name" value="DUF6344"/>
    <property type="match status" value="1"/>
</dbReference>
<evidence type="ECO:0000256" key="2">
    <source>
        <dbReference type="SAM" id="SignalP"/>
    </source>
</evidence>
<dbReference type="Proteomes" id="UP001595834">
    <property type="component" value="Unassembled WGS sequence"/>
</dbReference>
<proteinExistence type="predicted"/>
<protein>
    <submittedName>
        <fullName evidence="3">DUF6344 domain-containing protein</fullName>
    </submittedName>
</protein>
<comment type="caution">
    <text evidence="3">The sequence shown here is derived from an EMBL/GenBank/DDBJ whole genome shotgun (WGS) entry which is preliminary data.</text>
</comment>
<dbReference type="RefSeq" id="WP_344370879.1">
    <property type="nucleotide sequence ID" value="NZ_BAAASQ010000002.1"/>
</dbReference>
<dbReference type="InterPro" id="IPR045925">
    <property type="entry name" value="DUF6344"/>
</dbReference>
<evidence type="ECO:0000313" key="4">
    <source>
        <dbReference type="Proteomes" id="UP001595834"/>
    </source>
</evidence>
<reference evidence="4" key="1">
    <citation type="journal article" date="2019" name="Int. J. Syst. Evol. Microbiol.">
        <title>The Global Catalogue of Microorganisms (GCM) 10K type strain sequencing project: providing services to taxonomists for standard genome sequencing and annotation.</title>
        <authorList>
            <consortium name="The Broad Institute Genomics Platform"/>
            <consortium name="The Broad Institute Genome Sequencing Center for Infectious Disease"/>
            <person name="Wu L."/>
            <person name="Ma J."/>
        </authorList>
    </citation>
    <scope>NUCLEOTIDE SEQUENCE [LARGE SCALE GENOMIC DNA]</scope>
    <source>
        <strain evidence="4">CCM 7224</strain>
    </source>
</reference>
<feature type="chain" id="PRO_5046399331" evidence="2">
    <location>
        <begin position="33"/>
        <end position="143"/>
    </location>
</feature>
<keyword evidence="4" id="KW-1185">Reference proteome</keyword>
<sequence>MATSKLTTWWTALIGALVALLASLGLAGQATAAAPAASVPQHNATYNRSEPDIPVAPTVHWAVPSASALPPTMKQRIRAEAHGASPSSRHRADDRDSADDPAYDPSMPGGDTGVVAPDSPATSGGDTAAEGPDDSARGDGPSR</sequence>
<feature type="region of interest" description="Disordered" evidence="1">
    <location>
        <begin position="67"/>
        <end position="143"/>
    </location>
</feature>
<evidence type="ECO:0000256" key="1">
    <source>
        <dbReference type="SAM" id="MobiDB-lite"/>
    </source>
</evidence>
<organism evidence="3 4">
    <name type="scientific">Streptomyces mauvecolor</name>
    <dbReference type="NCBI Taxonomy" id="58345"/>
    <lineage>
        <taxon>Bacteria</taxon>
        <taxon>Bacillati</taxon>
        <taxon>Actinomycetota</taxon>
        <taxon>Actinomycetes</taxon>
        <taxon>Kitasatosporales</taxon>
        <taxon>Streptomycetaceae</taxon>
        <taxon>Streptomyces</taxon>
    </lineage>
</organism>
<gene>
    <name evidence="3" type="ORF">ACFPFX_03275</name>
</gene>
<dbReference type="EMBL" id="JBHSIZ010000003">
    <property type="protein sequence ID" value="MFC4955313.1"/>
    <property type="molecule type" value="Genomic_DNA"/>
</dbReference>
<name>A0ABV9UFP5_9ACTN</name>
<accession>A0ABV9UFP5</accession>
<keyword evidence="2" id="KW-0732">Signal</keyword>
<feature type="compositionally biased region" description="Basic and acidic residues" evidence="1">
    <location>
        <begin position="134"/>
        <end position="143"/>
    </location>
</feature>